<dbReference type="Gene3D" id="1.10.630.10">
    <property type="entry name" value="Cytochrome P450"/>
    <property type="match status" value="1"/>
</dbReference>
<evidence type="ECO:0000256" key="3">
    <source>
        <dbReference type="ARBA" id="ARBA00004406"/>
    </source>
</evidence>
<dbReference type="Pfam" id="PF00067">
    <property type="entry name" value="p450"/>
    <property type="match status" value="1"/>
</dbReference>
<name>A0A8C5QFZ0_9ANUR</name>
<evidence type="ECO:0000256" key="15">
    <source>
        <dbReference type="SAM" id="Phobius"/>
    </source>
</evidence>
<evidence type="ECO:0000256" key="1">
    <source>
        <dbReference type="ARBA" id="ARBA00001971"/>
    </source>
</evidence>
<accession>A0A8C5QFZ0</accession>
<dbReference type="AlphaFoldDB" id="A0A8C5QFZ0"/>
<dbReference type="OrthoDB" id="1055148at2759"/>
<dbReference type="Ensembl" id="ENSLLET00000038356.1">
    <property type="protein sequence ID" value="ENSLLEP00000036932.1"/>
    <property type="gene ID" value="ENSLLEG00000023392.1"/>
</dbReference>
<keyword evidence="5 13" id="KW-0349">Heme</keyword>
<evidence type="ECO:0000256" key="13">
    <source>
        <dbReference type="PIRSR" id="PIRSR602401-1"/>
    </source>
</evidence>
<dbReference type="FunFam" id="1.10.630.10:FF:000238">
    <property type="entry name" value="Cytochrome P450 2A6"/>
    <property type="match status" value="1"/>
</dbReference>
<evidence type="ECO:0000313" key="17">
    <source>
        <dbReference type="Proteomes" id="UP000694569"/>
    </source>
</evidence>
<evidence type="ECO:0000256" key="5">
    <source>
        <dbReference type="ARBA" id="ARBA00022617"/>
    </source>
</evidence>
<dbReference type="PRINTS" id="PR01684">
    <property type="entry name" value="EP450ICYP2A"/>
</dbReference>
<dbReference type="InterPro" id="IPR008067">
    <property type="entry name" value="Cyt_P450_E_grp-I_CYP2A-like"/>
</dbReference>
<dbReference type="GO" id="GO:0020037">
    <property type="term" value="F:heme binding"/>
    <property type="evidence" value="ECO:0007669"/>
    <property type="project" value="InterPro"/>
</dbReference>
<sequence>MSSRMDPGVTGTLVIAFFITCLIYVLIWRSHYRKSQMPPGPTPLPLIGNLLQLNLEELPENFTQLAQTHGNVFTIHFLNTPVVILFGYDTIKEALMDNGDVFSYRGKFPAMELVFKDNGILLSNGEKWKQLRRFGLTTLRNFGMGKRSMEERIQEEAQCLIGELKKKNGLPFDPTHSLNLAVANVICSVVFGQRFEYGDEGFLRLLQMMTDILDVLNSNMGLMLNFLPNVFRHLPGHHQKMFTFFSNLQGFFMEKVKEHKETLEESFPRDLIDCYLMQMKREKDNPTTEFNDENLFAIISNLFFGGTETTTMTLRHSLRILLKHPDVARKIQEEIDLVVGQGRCPSIEDRSKMPYTEAVLNEIQRFADIAPLNLPHSVSHTVTFQGHRIPQGTMIFPMLSSALKDPKYFKNPQKFDPGNFLDDNGHFKKNEASIPFSAGKRICPGEGLARMEIFLFVTSILQTFNLNSIMDPADIDITPQSGRNGSFCRTYELYLTAR</sequence>
<keyword evidence="15" id="KW-1133">Transmembrane helix</keyword>
<dbReference type="InterPro" id="IPR036396">
    <property type="entry name" value="Cyt_P450_sf"/>
</dbReference>
<dbReference type="GO" id="GO:0005506">
    <property type="term" value="F:iron ion binding"/>
    <property type="evidence" value="ECO:0007669"/>
    <property type="project" value="InterPro"/>
</dbReference>
<protein>
    <recommendedName>
        <fullName evidence="18">Cytochrome P450</fullName>
    </recommendedName>
</protein>
<dbReference type="GO" id="GO:0005789">
    <property type="term" value="C:endoplasmic reticulum membrane"/>
    <property type="evidence" value="ECO:0007669"/>
    <property type="project" value="UniProtKB-SubCell"/>
</dbReference>
<dbReference type="CDD" id="cd11026">
    <property type="entry name" value="CYP2"/>
    <property type="match status" value="1"/>
</dbReference>
<evidence type="ECO:0000256" key="11">
    <source>
        <dbReference type="ARBA" id="ARBA00023033"/>
    </source>
</evidence>
<dbReference type="InterPro" id="IPR002401">
    <property type="entry name" value="Cyt_P450_E_grp-I"/>
</dbReference>
<dbReference type="InterPro" id="IPR050182">
    <property type="entry name" value="Cytochrome_P450_fam2"/>
</dbReference>
<evidence type="ECO:0000256" key="6">
    <source>
        <dbReference type="ARBA" id="ARBA00022723"/>
    </source>
</evidence>
<proteinExistence type="inferred from homology"/>
<dbReference type="PRINTS" id="PR00385">
    <property type="entry name" value="P450"/>
</dbReference>
<dbReference type="InterPro" id="IPR017972">
    <property type="entry name" value="Cyt_P450_CS"/>
</dbReference>
<evidence type="ECO:0000256" key="12">
    <source>
        <dbReference type="ARBA" id="ARBA00023136"/>
    </source>
</evidence>
<feature type="binding site" description="axial binding residue" evidence="13">
    <location>
        <position position="443"/>
    </location>
    <ligand>
        <name>heme</name>
        <dbReference type="ChEBI" id="CHEBI:30413"/>
    </ligand>
    <ligandPart>
        <name>Fe</name>
        <dbReference type="ChEBI" id="CHEBI:18248"/>
    </ligandPart>
</feature>
<evidence type="ECO:0000256" key="4">
    <source>
        <dbReference type="ARBA" id="ARBA00010617"/>
    </source>
</evidence>
<keyword evidence="8" id="KW-0492">Microsome</keyword>
<dbReference type="GeneTree" id="ENSGT00940000155736"/>
<evidence type="ECO:0000256" key="8">
    <source>
        <dbReference type="ARBA" id="ARBA00022848"/>
    </source>
</evidence>
<comment type="cofactor">
    <cofactor evidence="1 13">
        <name>heme</name>
        <dbReference type="ChEBI" id="CHEBI:30413"/>
    </cofactor>
</comment>
<organism evidence="16 17">
    <name type="scientific">Leptobrachium leishanense</name>
    <name type="common">Leishan spiny toad</name>
    <dbReference type="NCBI Taxonomy" id="445787"/>
    <lineage>
        <taxon>Eukaryota</taxon>
        <taxon>Metazoa</taxon>
        <taxon>Chordata</taxon>
        <taxon>Craniata</taxon>
        <taxon>Vertebrata</taxon>
        <taxon>Euteleostomi</taxon>
        <taxon>Amphibia</taxon>
        <taxon>Batrachia</taxon>
        <taxon>Anura</taxon>
        <taxon>Pelobatoidea</taxon>
        <taxon>Megophryidae</taxon>
        <taxon>Leptobrachium</taxon>
    </lineage>
</organism>
<comment type="subcellular location">
    <subcellularLocation>
        <location evidence="3">Endoplasmic reticulum membrane</location>
        <topology evidence="3">Peripheral membrane protein</topology>
    </subcellularLocation>
    <subcellularLocation>
        <location evidence="2">Microsome membrane</location>
        <topology evidence="2">Peripheral membrane protein</topology>
    </subcellularLocation>
</comment>
<reference evidence="16" key="2">
    <citation type="submission" date="2025-09" db="UniProtKB">
        <authorList>
            <consortium name="Ensembl"/>
        </authorList>
    </citation>
    <scope>IDENTIFICATION</scope>
</reference>
<dbReference type="PRINTS" id="PR00463">
    <property type="entry name" value="EP450I"/>
</dbReference>
<dbReference type="PANTHER" id="PTHR24300">
    <property type="entry name" value="CYTOCHROME P450 508A4-RELATED"/>
    <property type="match status" value="1"/>
</dbReference>
<keyword evidence="12 15" id="KW-0472">Membrane</keyword>
<feature type="transmembrane region" description="Helical" evidence="15">
    <location>
        <begin position="12"/>
        <end position="28"/>
    </location>
</feature>
<dbReference type="GO" id="GO:0008392">
    <property type="term" value="F:arachidonate epoxygenase activity"/>
    <property type="evidence" value="ECO:0007669"/>
    <property type="project" value="TreeGrafter"/>
</dbReference>
<evidence type="ECO:0000256" key="10">
    <source>
        <dbReference type="ARBA" id="ARBA00023004"/>
    </source>
</evidence>
<dbReference type="GO" id="GO:0006805">
    <property type="term" value="P:xenobiotic metabolic process"/>
    <property type="evidence" value="ECO:0007669"/>
    <property type="project" value="TreeGrafter"/>
</dbReference>
<dbReference type="Proteomes" id="UP000694569">
    <property type="component" value="Unplaced"/>
</dbReference>
<keyword evidence="15" id="KW-0812">Transmembrane</keyword>
<evidence type="ECO:0000256" key="9">
    <source>
        <dbReference type="ARBA" id="ARBA00023002"/>
    </source>
</evidence>
<evidence type="ECO:0008006" key="18">
    <source>
        <dbReference type="Google" id="ProtNLM"/>
    </source>
</evidence>
<dbReference type="PANTHER" id="PTHR24300:SF394">
    <property type="entry name" value="CYTOCHROME P450 2H2"/>
    <property type="match status" value="1"/>
</dbReference>
<evidence type="ECO:0000313" key="16">
    <source>
        <dbReference type="Ensembl" id="ENSLLEP00000036932.1"/>
    </source>
</evidence>
<reference evidence="16" key="1">
    <citation type="submission" date="2025-08" db="UniProtKB">
        <authorList>
            <consortium name="Ensembl"/>
        </authorList>
    </citation>
    <scope>IDENTIFICATION</scope>
</reference>
<keyword evidence="11 14" id="KW-0503">Monooxygenase</keyword>
<comment type="similarity">
    <text evidence="4 14">Belongs to the cytochrome P450 family.</text>
</comment>
<evidence type="ECO:0000256" key="14">
    <source>
        <dbReference type="RuleBase" id="RU000461"/>
    </source>
</evidence>
<dbReference type="GO" id="GO:0016712">
    <property type="term" value="F:oxidoreductase activity, acting on paired donors, with incorporation or reduction of molecular oxygen, reduced flavin or flavoprotein as one donor, and incorporation of one atom of oxygen"/>
    <property type="evidence" value="ECO:0007669"/>
    <property type="project" value="InterPro"/>
</dbReference>
<keyword evidence="10 13" id="KW-0408">Iron</keyword>
<dbReference type="SUPFAM" id="SSF48264">
    <property type="entry name" value="Cytochrome P450"/>
    <property type="match status" value="1"/>
</dbReference>
<dbReference type="PROSITE" id="PS00086">
    <property type="entry name" value="CYTOCHROME_P450"/>
    <property type="match status" value="1"/>
</dbReference>
<keyword evidence="7" id="KW-0256">Endoplasmic reticulum</keyword>
<evidence type="ECO:0000256" key="7">
    <source>
        <dbReference type="ARBA" id="ARBA00022824"/>
    </source>
</evidence>
<keyword evidence="6 13" id="KW-0479">Metal-binding</keyword>
<evidence type="ECO:0000256" key="2">
    <source>
        <dbReference type="ARBA" id="ARBA00004174"/>
    </source>
</evidence>
<keyword evidence="17" id="KW-1185">Reference proteome</keyword>
<dbReference type="InterPro" id="IPR001128">
    <property type="entry name" value="Cyt_P450"/>
</dbReference>
<dbReference type="GO" id="GO:0019373">
    <property type="term" value="P:epoxygenase P450 pathway"/>
    <property type="evidence" value="ECO:0007669"/>
    <property type="project" value="TreeGrafter"/>
</dbReference>
<keyword evidence="9 14" id="KW-0560">Oxidoreductase</keyword>